<gene>
    <name evidence="2" type="ORF">FXN63_23330</name>
</gene>
<dbReference type="AlphaFoldDB" id="A0A5C0B6C5"/>
<sequence length="184" mass="19774">MSALPQLSSLSAPLRRALPVLAIAGAALLSACSIPLPESRQNLSSDASRDTPAPPEARADNAFPAAPGISEAQSFRGVLPCADCAGQRVTLTLLPDQTWRLRRVYFGTPSGKDLSFTARGTWERSGERGRQLRLIGDANEGGLYEFTSTSQLRLLDLAGRPITSSLNYTLTQLPEADLIPELRK</sequence>
<dbReference type="Gene3D" id="2.40.128.640">
    <property type="match status" value="1"/>
</dbReference>
<evidence type="ECO:0000313" key="2">
    <source>
        <dbReference type="EMBL" id="QEI08441.1"/>
    </source>
</evidence>
<accession>A0A5C0B6C5</accession>
<dbReference type="RefSeq" id="WP_148817912.1">
    <property type="nucleotide sequence ID" value="NZ_CP043046.1"/>
</dbReference>
<proteinExistence type="predicted"/>
<dbReference type="EMBL" id="CP043046">
    <property type="protein sequence ID" value="QEI08441.1"/>
    <property type="molecule type" value="Genomic_DNA"/>
</dbReference>
<evidence type="ECO:0000313" key="3">
    <source>
        <dbReference type="Proteomes" id="UP000325161"/>
    </source>
</evidence>
<keyword evidence="3" id="KW-1185">Reference proteome</keyword>
<feature type="region of interest" description="Disordered" evidence="1">
    <location>
        <begin position="39"/>
        <end position="63"/>
    </location>
</feature>
<dbReference type="OrthoDB" id="8688958at2"/>
<dbReference type="Proteomes" id="UP000325161">
    <property type="component" value="Chromosome"/>
</dbReference>
<dbReference type="Pfam" id="PF04170">
    <property type="entry name" value="NlpE"/>
    <property type="match status" value="1"/>
</dbReference>
<dbReference type="KEGG" id="pacr:FXN63_23330"/>
<organism evidence="2 3">
    <name type="scientific">Pigmentiphaga aceris</name>
    <dbReference type="NCBI Taxonomy" id="1940612"/>
    <lineage>
        <taxon>Bacteria</taxon>
        <taxon>Pseudomonadati</taxon>
        <taxon>Pseudomonadota</taxon>
        <taxon>Betaproteobacteria</taxon>
        <taxon>Burkholderiales</taxon>
        <taxon>Alcaligenaceae</taxon>
        <taxon>Pigmentiphaga</taxon>
    </lineage>
</organism>
<evidence type="ECO:0000256" key="1">
    <source>
        <dbReference type="SAM" id="MobiDB-lite"/>
    </source>
</evidence>
<dbReference type="InterPro" id="IPR007298">
    <property type="entry name" value="Cu-R_lipoprotein_NlpE"/>
</dbReference>
<name>A0A5C0B6C5_9BURK</name>
<reference evidence="2 3" key="1">
    <citation type="submission" date="2019-08" db="EMBL/GenBank/DDBJ databases">
        <title>Amphibian skin-associated Pigmentiphaga: genome sequence and occurrence across geography and hosts.</title>
        <authorList>
            <person name="Bletz M.C."/>
            <person name="Bunk B."/>
            <person name="Sproeer C."/>
            <person name="Biwer P."/>
            <person name="Reiter S."/>
            <person name="Rabemananjara F.C.E."/>
            <person name="Schulz S."/>
            <person name="Overmann J."/>
            <person name="Vences M."/>
        </authorList>
    </citation>
    <scope>NUCLEOTIDE SEQUENCE [LARGE SCALE GENOMIC DNA]</scope>
    <source>
        <strain evidence="2 3">Mada1488</strain>
    </source>
</reference>
<protein>
    <submittedName>
        <fullName evidence="2">Copper resistance protein NlpE</fullName>
    </submittedName>
</protein>